<keyword evidence="4 8" id="KW-1133">Transmembrane helix</keyword>
<feature type="transmembrane region" description="Helical" evidence="8">
    <location>
        <begin position="455"/>
        <end position="483"/>
    </location>
</feature>
<dbReference type="PANTHER" id="PTHR42682">
    <property type="entry name" value="HYDROGENASE-4 COMPONENT F"/>
    <property type="match status" value="1"/>
</dbReference>
<name>A0A1F7W5F9_9BACT</name>
<feature type="transmembrane region" description="Helical" evidence="8">
    <location>
        <begin position="158"/>
        <end position="181"/>
    </location>
</feature>
<dbReference type="InterPro" id="IPR052175">
    <property type="entry name" value="ComplexI-like_HydComp"/>
</dbReference>
<evidence type="ECO:0000256" key="7">
    <source>
        <dbReference type="RuleBase" id="RU000320"/>
    </source>
</evidence>
<dbReference type="PRINTS" id="PR01437">
    <property type="entry name" value="NUOXDRDTASE4"/>
</dbReference>
<comment type="subcellular location">
    <subcellularLocation>
        <location evidence="1">Cell membrane</location>
        <topology evidence="1">Multi-pass membrane protein</topology>
    </subcellularLocation>
    <subcellularLocation>
        <location evidence="7">Membrane</location>
        <topology evidence="7">Multi-pass membrane protein</topology>
    </subcellularLocation>
</comment>
<evidence type="ECO:0000313" key="11">
    <source>
        <dbReference type="Proteomes" id="UP000177331"/>
    </source>
</evidence>
<keyword evidence="3 7" id="KW-0812">Transmembrane</keyword>
<dbReference type="GO" id="GO:0042773">
    <property type="term" value="P:ATP synthesis coupled electron transport"/>
    <property type="evidence" value="ECO:0007669"/>
    <property type="project" value="InterPro"/>
</dbReference>
<dbReference type="PANTHER" id="PTHR42682:SF5">
    <property type="entry name" value="HYDROGENASE-4 COMPONENT F"/>
    <property type="match status" value="1"/>
</dbReference>
<keyword evidence="2" id="KW-1003">Cell membrane</keyword>
<feature type="transmembrane region" description="Helical" evidence="8">
    <location>
        <begin position="128"/>
        <end position="146"/>
    </location>
</feature>
<dbReference type="AlphaFoldDB" id="A0A1F7W5F9"/>
<keyword evidence="5" id="KW-0560">Oxidoreductase</keyword>
<organism evidence="10 11">
    <name type="scientific">Candidatus Uhrbacteria bacterium RIFOXYB2_FULL_45_11</name>
    <dbReference type="NCBI Taxonomy" id="1802421"/>
    <lineage>
        <taxon>Bacteria</taxon>
        <taxon>Candidatus Uhriibacteriota</taxon>
    </lineage>
</organism>
<accession>A0A1F7W5F9</accession>
<proteinExistence type="predicted"/>
<feature type="transmembrane region" description="Helical" evidence="8">
    <location>
        <begin position="241"/>
        <end position="259"/>
    </location>
</feature>
<evidence type="ECO:0000256" key="8">
    <source>
        <dbReference type="SAM" id="Phobius"/>
    </source>
</evidence>
<feature type="transmembrane region" description="Helical" evidence="8">
    <location>
        <begin position="279"/>
        <end position="296"/>
    </location>
</feature>
<evidence type="ECO:0000313" key="10">
    <source>
        <dbReference type="EMBL" id="OGL97999.1"/>
    </source>
</evidence>
<reference evidence="10 11" key="1">
    <citation type="journal article" date="2016" name="Nat. Commun.">
        <title>Thousands of microbial genomes shed light on interconnected biogeochemical processes in an aquifer system.</title>
        <authorList>
            <person name="Anantharaman K."/>
            <person name="Brown C.T."/>
            <person name="Hug L.A."/>
            <person name="Sharon I."/>
            <person name="Castelle C.J."/>
            <person name="Probst A.J."/>
            <person name="Thomas B.C."/>
            <person name="Singh A."/>
            <person name="Wilkins M.J."/>
            <person name="Karaoz U."/>
            <person name="Brodie E.L."/>
            <person name="Williams K.H."/>
            <person name="Hubbard S.S."/>
            <person name="Banfield J.F."/>
        </authorList>
    </citation>
    <scope>NUCLEOTIDE SEQUENCE [LARGE SCALE GENOMIC DNA]</scope>
</reference>
<feature type="transmembrane region" description="Helical" evidence="8">
    <location>
        <begin position="412"/>
        <end position="435"/>
    </location>
</feature>
<evidence type="ECO:0000256" key="5">
    <source>
        <dbReference type="ARBA" id="ARBA00023002"/>
    </source>
</evidence>
<evidence type="ECO:0000256" key="6">
    <source>
        <dbReference type="ARBA" id="ARBA00023136"/>
    </source>
</evidence>
<evidence type="ECO:0000259" key="9">
    <source>
        <dbReference type="Pfam" id="PF00361"/>
    </source>
</evidence>
<feature type="transmembrane region" description="Helical" evidence="8">
    <location>
        <begin position="376"/>
        <end position="400"/>
    </location>
</feature>
<feature type="domain" description="NADH:quinone oxidoreductase/Mrp antiporter transmembrane" evidence="9">
    <location>
        <begin position="122"/>
        <end position="420"/>
    </location>
</feature>
<evidence type="ECO:0000256" key="2">
    <source>
        <dbReference type="ARBA" id="ARBA00022475"/>
    </source>
</evidence>
<gene>
    <name evidence="10" type="ORF">A2318_01955</name>
</gene>
<dbReference type="GO" id="GO:0016491">
    <property type="term" value="F:oxidoreductase activity"/>
    <property type="evidence" value="ECO:0007669"/>
    <property type="project" value="UniProtKB-KW"/>
</dbReference>
<comment type="caution">
    <text evidence="10">The sequence shown here is derived from an EMBL/GenBank/DDBJ whole genome shotgun (WGS) entry which is preliminary data.</text>
</comment>
<evidence type="ECO:0000256" key="1">
    <source>
        <dbReference type="ARBA" id="ARBA00004651"/>
    </source>
</evidence>
<feature type="transmembrane region" description="Helical" evidence="8">
    <location>
        <begin position="317"/>
        <end position="336"/>
    </location>
</feature>
<keyword evidence="6 8" id="KW-0472">Membrane</keyword>
<dbReference type="GO" id="GO:0005886">
    <property type="term" value="C:plasma membrane"/>
    <property type="evidence" value="ECO:0007669"/>
    <property type="project" value="UniProtKB-SubCell"/>
</dbReference>
<dbReference type="GO" id="GO:0008137">
    <property type="term" value="F:NADH dehydrogenase (ubiquinone) activity"/>
    <property type="evidence" value="ECO:0007669"/>
    <property type="project" value="InterPro"/>
</dbReference>
<dbReference type="Pfam" id="PF00361">
    <property type="entry name" value="Proton_antipo_M"/>
    <property type="match status" value="1"/>
</dbReference>
<feature type="transmembrane region" description="Helical" evidence="8">
    <location>
        <begin position="64"/>
        <end position="83"/>
    </location>
</feature>
<dbReference type="STRING" id="1802421.A2318_01955"/>
<dbReference type="Proteomes" id="UP000177331">
    <property type="component" value="Unassembled WGS sequence"/>
</dbReference>
<dbReference type="InterPro" id="IPR001750">
    <property type="entry name" value="ND/Mrp_TM"/>
</dbReference>
<dbReference type="EMBL" id="MGFD01000032">
    <property type="protein sequence ID" value="OGL97999.1"/>
    <property type="molecule type" value="Genomic_DNA"/>
</dbReference>
<dbReference type="InterPro" id="IPR003918">
    <property type="entry name" value="NADH_UbQ_OxRdtase"/>
</dbReference>
<feature type="transmembrane region" description="Helical" evidence="8">
    <location>
        <begin position="104"/>
        <end position="122"/>
    </location>
</feature>
<feature type="transmembrane region" description="Helical" evidence="8">
    <location>
        <begin position="28"/>
        <end position="52"/>
    </location>
</feature>
<protein>
    <recommendedName>
        <fullName evidence="9">NADH:quinone oxidoreductase/Mrp antiporter transmembrane domain-containing protein</fullName>
    </recommendedName>
</protein>
<evidence type="ECO:0000256" key="4">
    <source>
        <dbReference type="ARBA" id="ARBA00022989"/>
    </source>
</evidence>
<sequence>MSIFFTIFLLAAASAYLARTEKQIRMSALFFALLGGGIFLYFAVSYIFGTTFQAFSGWLRADSYYTWFMVGLVAFTYITAIIASVRYIGEESHEKLLTLDKIRLYFFCVPLFILSMLIAIFADHLGVLWIGLEGTTLATTLLVALYRKDASIEAAWKFIILCSVGIGISMIGLLMLVRMGMDAGLDVYDAFSFSSLREHAGVFPIETLKLAFVFILIGIGTKVGFAPMHTWLPDAHSKTPSPVSALLSGVLLNVAFFILIRFKVLTDLAMGSSAWTDRLMMIFGLLSIVLAAFFLLQQRNYKRMLAYSSVEHMGLMGFASGLGYVGMLALTIHTLFHTLTKSALFFISGEILLSQKTTKISGVKNLMKKTPITATLFLLGILAIIAVPPSGLFTSEFMIVGAGLQKAPWMTIVLLIALSMIALSMLKSAAAMLYAHDDVVSTEITHKERFTLTHAVVIFQLFLIVALGFLVTTPLVINVFHLISKSI</sequence>
<evidence type="ECO:0000256" key="3">
    <source>
        <dbReference type="ARBA" id="ARBA00022692"/>
    </source>
</evidence>